<proteinExistence type="predicted"/>
<dbReference type="EMBL" id="CP104311">
    <property type="protein sequence ID" value="WWF02057.1"/>
    <property type="molecule type" value="Genomic_DNA"/>
</dbReference>
<gene>
    <name evidence="1" type="ORF">N4J17_00060</name>
</gene>
<organism evidence="1 2">
    <name type="scientific">Methylococcus capsulatus</name>
    <dbReference type="NCBI Taxonomy" id="414"/>
    <lineage>
        <taxon>Bacteria</taxon>
        <taxon>Pseudomonadati</taxon>
        <taxon>Pseudomonadota</taxon>
        <taxon>Gammaproteobacteria</taxon>
        <taxon>Methylococcales</taxon>
        <taxon>Methylococcaceae</taxon>
        <taxon>Methylococcus</taxon>
    </lineage>
</organism>
<dbReference type="PANTHER" id="PTHR10151:SF120">
    <property type="entry name" value="BIS(5'-ADENOSYL)-TRIPHOSPHATASE"/>
    <property type="match status" value="1"/>
</dbReference>
<dbReference type="InterPro" id="IPR017850">
    <property type="entry name" value="Alkaline_phosphatase_core_sf"/>
</dbReference>
<dbReference type="InterPro" id="IPR002591">
    <property type="entry name" value="Phosphodiest/P_Trfase"/>
</dbReference>
<evidence type="ECO:0000313" key="2">
    <source>
        <dbReference type="Proteomes" id="UP001359308"/>
    </source>
</evidence>
<sequence>MSFKIQVAAMDTSNDNIVNYDTLVFFDTANGIKAGPFALPFTGPAYVKASEKKSAPFFFEGTPNKAGAAFFVSRLAPDLSEVHVARYSGNFIPRNAPILADVDDINNNVGYWAPQPDYRIPERISPGFSSFPDRELEDIYEDQVRLFVDYQTRVALHAIERNPDADLVMTYIEQPDGSGHQFMLTDDRQATDPTDPNSIGSGQDRAKRFRYARYLEKAYQAANEAVHRIIQKVGVNRRSGKPNSDIFVVSDHGFAPFHTAVSLPNYFANIGMDPNKVRVYTSGPAVNVYINLAGRESGGTVTKAEYVELLGKIEAALWKLTDDNAIYTRGHAGMPVFDRVYKRPVPPDLNDPMLGRTTDNLIGQDSGDVYGILRVGYNFDGTQNPFVVRKGDIMAVAPQLPVFSVPNFYGAHGYAPEYKAMSASFLAAGPHIGKGRPDKVRNIDVAPTILGILGVPPAPTVQGKPIDLSGDLRWPW</sequence>
<reference evidence="1 2" key="1">
    <citation type="submission" date="2022-09" db="EMBL/GenBank/DDBJ databases">
        <authorList>
            <person name="Giprobiosintez L."/>
        </authorList>
    </citation>
    <scope>NUCLEOTIDE SEQUENCE [LARGE SCALE GENOMIC DNA]</scope>
    <source>
        <strain evidence="2">VKPM-B-12549 (GBS-15)</strain>
    </source>
</reference>
<keyword evidence="2" id="KW-1185">Reference proteome</keyword>
<dbReference type="RefSeq" id="WP_198322522.1">
    <property type="nucleotide sequence ID" value="NZ_CP104311.1"/>
</dbReference>
<evidence type="ECO:0000313" key="1">
    <source>
        <dbReference type="EMBL" id="WWF02057.1"/>
    </source>
</evidence>
<dbReference type="PANTHER" id="PTHR10151">
    <property type="entry name" value="ECTONUCLEOTIDE PYROPHOSPHATASE/PHOSPHODIESTERASE"/>
    <property type="match status" value="1"/>
</dbReference>
<dbReference type="Gene3D" id="3.40.720.10">
    <property type="entry name" value="Alkaline Phosphatase, subunit A"/>
    <property type="match status" value="1"/>
</dbReference>
<dbReference type="Pfam" id="PF01663">
    <property type="entry name" value="Phosphodiest"/>
    <property type="match status" value="1"/>
</dbReference>
<accession>A0ABZ2F737</accession>
<protein>
    <submittedName>
        <fullName evidence="1">Alkaline phosphatase family protein</fullName>
    </submittedName>
</protein>
<dbReference type="SUPFAM" id="SSF53649">
    <property type="entry name" value="Alkaline phosphatase-like"/>
    <property type="match status" value="1"/>
</dbReference>
<name>A0ABZ2F737_METCP</name>
<dbReference type="Proteomes" id="UP001359308">
    <property type="component" value="Chromosome"/>
</dbReference>